<keyword evidence="2" id="KW-0488">Methylation</keyword>
<comment type="subcellular location">
    <subcellularLocation>
        <location evidence="1">Membrane</location>
        <topology evidence="1">Peripheral membrane protein</topology>
    </subcellularLocation>
</comment>
<dbReference type="GO" id="GO:0046872">
    <property type="term" value="F:metal ion binding"/>
    <property type="evidence" value="ECO:0007669"/>
    <property type="project" value="UniProtKB-KW"/>
</dbReference>
<sequence length="180" mass="19883">MSKEEFLKIQTCVLKVNIHCDGCKQKVKKILQKIDGVYTTKIDSEQGKVTVSGNVDPATLIKKLTKNGKHAEIWGAPKPNINNQLKNLQIDNAKGAAGPEQMAGNPYYQQQMAAMMMNQRAATVGGGNERFQPMMYARPPPAVNYMPPPYPPYPYPAPPGERADQYAMFSDENTSSCSVM</sequence>
<keyword evidence="8" id="KW-1185">Reference proteome</keyword>
<dbReference type="EMBL" id="SDAM02029600">
    <property type="protein sequence ID" value="KAH6755559.1"/>
    <property type="molecule type" value="Genomic_DNA"/>
</dbReference>
<dbReference type="InterPro" id="IPR036163">
    <property type="entry name" value="HMA_dom_sf"/>
</dbReference>
<dbReference type="Pfam" id="PF00403">
    <property type="entry name" value="HMA"/>
    <property type="match status" value="1"/>
</dbReference>
<dbReference type="Gene3D" id="3.30.70.100">
    <property type="match status" value="1"/>
</dbReference>
<dbReference type="SUPFAM" id="SSF55008">
    <property type="entry name" value="HMA, heavy metal-associated domain"/>
    <property type="match status" value="1"/>
</dbReference>
<comment type="caution">
    <text evidence="7">The sequence shown here is derived from an EMBL/GenBank/DDBJ whole genome shotgun (WGS) entry which is preliminary data.</text>
</comment>
<dbReference type="Proteomes" id="UP001190926">
    <property type="component" value="Unassembled WGS sequence"/>
</dbReference>
<dbReference type="AlphaFoldDB" id="A0AAD4IMW9"/>
<accession>A0AAD4IMW9</accession>
<dbReference type="InterPro" id="IPR006121">
    <property type="entry name" value="HMA_dom"/>
</dbReference>
<dbReference type="PROSITE" id="PS50846">
    <property type="entry name" value="HMA_2"/>
    <property type="match status" value="1"/>
</dbReference>
<dbReference type="FunFam" id="3.30.70.100:FF:000008">
    <property type="entry name" value="Copper transport protein ATOX1"/>
    <property type="match status" value="1"/>
</dbReference>
<evidence type="ECO:0000256" key="2">
    <source>
        <dbReference type="ARBA" id="ARBA00022481"/>
    </source>
</evidence>
<dbReference type="CDD" id="cd00371">
    <property type="entry name" value="HMA"/>
    <property type="match status" value="1"/>
</dbReference>
<evidence type="ECO:0000256" key="4">
    <source>
        <dbReference type="ARBA" id="ARBA00023289"/>
    </source>
</evidence>
<evidence type="ECO:0000256" key="1">
    <source>
        <dbReference type="ARBA" id="ARBA00004170"/>
    </source>
</evidence>
<protein>
    <submittedName>
        <fullName evidence="7">Heavy metal transport/detoxification superfamily protein</fullName>
    </submittedName>
</protein>
<evidence type="ECO:0000313" key="8">
    <source>
        <dbReference type="Proteomes" id="UP001190926"/>
    </source>
</evidence>
<dbReference type="PANTHER" id="PTHR45868:SF93">
    <property type="entry name" value="OS12G0144600 PROTEIN"/>
    <property type="match status" value="1"/>
</dbReference>
<organism evidence="7 8">
    <name type="scientific">Perilla frutescens var. hirtella</name>
    <name type="common">Perilla citriodora</name>
    <name type="synonym">Perilla setoyensis</name>
    <dbReference type="NCBI Taxonomy" id="608512"/>
    <lineage>
        <taxon>Eukaryota</taxon>
        <taxon>Viridiplantae</taxon>
        <taxon>Streptophyta</taxon>
        <taxon>Embryophyta</taxon>
        <taxon>Tracheophyta</taxon>
        <taxon>Spermatophyta</taxon>
        <taxon>Magnoliopsida</taxon>
        <taxon>eudicotyledons</taxon>
        <taxon>Gunneridae</taxon>
        <taxon>Pentapetalae</taxon>
        <taxon>asterids</taxon>
        <taxon>lamiids</taxon>
        <taxon>Lamiales</taxon>
        <taxon>Lamiaceae</taxon>
        <taxon>Nepetoideae</taxon>
        <taxon>Elsholtzieae</taxon>
        <taxon>Perilla</taxon>
    </lineage>
</organism>
<dbReference type="GO" id="GO:0009626">
    <property type="term" value="P:plant-type hypersensitive response"/>
    <property type="evidence" value="ECO:0007669"/>
    <property type="project" value="UniProtKB-KW"/>
</dbReference>
<name>A0AAD4IMW9_PERFH</name>
<comment type="similarity">
    <text evidence="5">Belongs to the HIPP family.</text>
</comment>
<evidence type="ECO:0000259" key="6">
    <source>
        <dbReference type="PROSITE" id="PS50846"/>
    </source>
</evidence>
<keyword evidence="3" id="KW-0479">Metal-binding</keyword>
<evidence type="ECO:0000256" key="5">
    <source>
        <dbReference type="ARBA" id="ARBA00024045"/>
    </source>
</evidence>
<proteinExistence type="inferred from homology"/>
<reference evidence="7 8" key="1">
    <citation type="journal article" date="2021" name="Nat. Commun.">
        <title>Incipient diploidization of the medicinal plant Perilla within 10,000 years.</title>
        <authorList>
            <person name="Zhang Y."/>
            <person name="Shen Q."/>
            <person name="Leng L."/>
            <person name="Zhang D."/>
            <person name="Chen S."/>
            <person name="Shi Y."/>
            <person name="Ning Z."/>
            <person name="Chen S."/>
        </authorList>
    </citation>
    <scope>NUCLEOTIDE SEQUENCE [LARGE SCALE GENOMIC DNA]</scope>
    <source>
        <strain evidence="8">cv. PC099</strain>
    </source>
</reference>
<feature type="domain" description="HMA" evidence="6">
    <location>
        <begin position="9"/>
        <end position="72"/>
    </location>
</feature>
<dbReference type="PANTHER" id="PTHR45868">
    <property type="entry name" value="HEAVY METAL-ASSOCIATED ISOPRENYLATED PLANT PROTEIN 33-RELATED"/>
    <property type="match status" value="1"/>
</dbReference>
<keyword evidence="4" id="KW-0449">Lipoprotein</keyword>
<evidence type="ECO:0000313" key="7">
    <source>
        <dbReference type="EMBL" id="KAH6755559.1"/>
    </source>
</evidence>
<dbReference type="GO" id="GO:0016020">
    <property type="term" value="C:membrane"/>
    <property type="evidence" value="ECO:0007669"/>
    <property type="project" value="UniProtKB-SubCell"/>
</dbReference>
<evidence type="ECO:0000256" key="3">
    <source>
        <dbReference type="ARBA" id="ARBA00022723"/>
    </source>
</evidence>
<keyword evidence="4" id="KW-0636">Prenylation</keyword>
<gene>
    <name evidence="7" type="ORF">C2S53_011913</name>
</gene>